<keyword evidence="1" id="KW-0812">Transmembrane</keyword>
<feature type="transmembrane region" description="Helical" evidence="1">
    <location>
        <begin position="105"/>
        <end position="122"/>
    </location>
</feature>
<reference evidence="2" key="1">
    <citation type="submission" date="2017-08" db="EMBL/GenBank/DDBJ databases">
        <authorList>
            <person name="Imhoff J.F."/>
            <person name="Rahn T."/>
            <person name="Kuenzel S."/>
            <person name="Neulinger S.C."/>
        </authorList>
    </citation>
    <scope>NUCLEOTIDE SEQUENCE</scope>
    <source>
        <strain evidence="2">DSM 9154</strain>
    </source>
</reference>
<sequence length="123" mass="12985">MTEFGAGAMSFCGDHPTNRGASNILSDIKRLWRGEVALGAAFWGWLILGGVLVNGMTTALNLVLVTRDLPITGLVVGYAISVPYNLLAMIGVWRSAENSDGDPGVARGLRWLAVIIAAVLCVT</sequence>
<feature type="transmembrane region" description="Helical" evidence="1">
    <location>
        <begin position="71"/>
        <end position="93"/>
    </location>
</feature>
<protein>
    <submittedName>
        <fullName evidence="2">Uncharacterized protein</fullName>
    </submittedName>
</protein>
<evidence type="ECO:0000256" key="1">
    <source>
        <dbReference type="SAM" id="Phobius"/>
    </source>
</evidence>
<feature type="transmembrane region" description="Helical" evidence="1">
    <location>
        <begin position="42"/>
        <end position="64"/>
    </location>
</feature>
<gene>
    <name evidence="2" type="ORF">CKO21_18230</name>
</gene>
<organism evidence="2 3">
    <name type="scientific">Rhodovibrio salinarum</name>
    <dbReference type="NCBI Taxonomy" id="1087"/>
    <lineage>
        <taxon>Bacteria</taxon>
        <taxon>Pseudomonadati</taxon>
        <taxon>Pseudomonadota</taxon>
        <taxon>Alphaproteobacteria</taxon>
        <taxon>Rhodospirillales</taxon>
        <taxon>Rhodovibrionaceae</taxon>
        <taxon>Rhodovibrio</taxon>
    </lineage>
</organism>
<dbReference type="RefSeq" id="WP_051432293.1">
    <property type="nucleotide sequence ID" value="NZ_NRRE01000035.1"/>
</dbReference>
<dbReference type="AlphaFoldDB" id="A0A934QLJ0"/>
<dbReference type="Proteomes" id="UP000778970">
    <property type="component" value="Unassembled WGS sequence"/>
</dbReference>
<dbReference type="EMBL" id="NRRE01000035">
    <property type="protein sequence ID" value="MBK1699187.1"/>
    <property type="molecule type" value="Genomic_DNA"/>
</dbReference>
<keyword evidence="1" id="KW-0472">Membrane</keyword>
<evidence type="ECO:0000313" key="2">
    <source>
        <dbReference type="EMBL" id="MBK1699187.1"/>
    </source>
</evidence>
<accession>A0A934QLJ0</accession>
<proteinExistence type="predicted"/>
<keyword evidence="1" id="KW-1133">Transmembrane helix</keyword>
<evidence type="ECO:0000313" key="3">
    <source>
        <dbReference type="Proteomes" id="UP000778970"/>
    </source>
</evidence>
<comment type="caution">
    <text evidence="2">The sequence shown here is derived from an EMBL/GenBank/DDBJ whole genome shotgun (WGS) entry which is preliminary data.</text>
</comment>
<name>A0A934QLJ0_9PROT</name>
<keyword evidence="3" id="KW-1185">Reference proteome</keyword>
<reference evidence="2" key="2">
    <citation type="journal article" date="2020" name="Microorganisms">
        <title>Osmotic Adaptation and Compatible Solute Biosynthesis of Phototrophic Bacteria as Revealed from Genome Analyses.</title>
        <authorList>
            <person name="Imhoff J.F."/>
            <person name="Rahn T."/>
            <person name="Kunzel S."/>
            <person name="Keller A."/>
            <person name="Neulinger S.C."/>
        </authorList>
    </citation>
    <scope>NUCLEOTIDE SEQUENCE</scope>
    <source>
        <strain evidence="2">DSM 9154</strain>
    </source>
</reference>